<dbReference type="GeneID" id="59287188"/>
<protein>
    <submittedName>
        <fullName evidence="1">Uncharacterized protein</fullName>
    </submittedName>
</protein>
<evidence type="ECO:0000313" key="2">
    <source>
        <dbReference type="Proteomes" id="UP000578531"/>
    </source>
</evidence>
<dbReference type="Proteomes" id="UP000578531">
    <property type="component" value="Unassembled WGS sequence"/>
</dbReference>
<comment type="caution">
    <text evidence="1">The sequence shown here is derived from an EMBL/GenBank/DDBJ whole genome shotgun (WGS) entry which is preliminary data.</text>
</comment>
<accession>A0A8H6L5H5</accession>
<dbReference type="AlphaFoldDB" id="A0A8H6L5H5"/>
<gene>
    <name evidence="1" type="ORF">HO173_005526</name>
</gene>
<dbReference type="EMBL" id="JACCJC010000020">
    <property type="protein sequence ID" value="KAF6236274.1"/>
    <property type="molecule type" value="Genomic_DNA"/>
</dbReference>
<keyword evidence="2" id="KW-1185">Reference proteome</keyword>
<dbReference type="RefSeq" id="XP_037165624.1">
    <property type="nucleotide sequence ID" value="XM_037307442.1"/>
</dbReference>
<sequence length="159" mass="17283">MDPKMSSNTKEGVRDMGAGRLTHDHLHSHQMQLSLSLLAPPLGATVSANGGTPGRRFYNIRFQTDQIQYLTGVDPLFSNASSNVNVRGGNTKFELLCTDFDGLECGSPYTTIRGSGFALAIAQSTTSMSGKYINPGTHTKSVEMMPSRLSKVQVRMVKR</sequence>
<proteinExistence type="predicted"/>
<evidence type="ECO:0000313" key="1">
    <source>
        <dbReference type="EMBL" id="KAF6236274.1"/>
    </source>
</evidence>
<name>A0A8H6L5H5_9LECA</name>
<organism evidence="1 2">
    <name type="scientific">Letharia columbiana</name>
    <dbReference type="NCBI Taxonomy" id="112416"/>
    <lineage>
        <taxon>Eukaryota</taxon>
        <taxon>Fungi</taxon>
        <taxon>Dikarya</taxon>
        <taxon>Ascomycota</taxon>
        <taxon>Pezizomycotina</taxon>
        <taxon>Lecanoromycetes</taxon>
        <taxon>OSLEUM clade</taxon>
        <taxon>Lecanoromycetidae</taxon>
        <taxon>Lecanorales</taxon>
        <taxon>Lecanorineae</taxon>
        <taxon>Parmeliaceae</taxon>
        <taxon>Letharia</taxon>
    </lineage>
</organism>
<reference evidence="1 2" key="1">
    <citation type="journal article" date="2020" name="Genomics">
        <title>Complete, high-quality genomes from long-read metagenomic sequencing of two wolf lichen thalli reveals enigmatic genome architecture.</title>
        <authorList>
            <person name="McKenzie S.K."/>
            <person name="Walston R.F."/>
            <person name="Allen J.L."/>
        </authorList>
    </citation>
    <scope>NUCLEOTIDE SEQUENCE [LARGE SCALE GENOMIC DNA]</scope>
    <source>
        <strain evidence="1">WasteWater2</strain>
    </source>
</reference>